<evidence type="ECO:0000313" key="2">
    <source>
        <dbReference type="Proteomes" id="UP000593564"/>
    </source>
</evidence>
<reference evidence="2" key="1">
    <citation type="journal article" date="2020" name="Nat. Commun.">
        <title>Genome assembly of wild tea tree DASZ reveals pedigree and selection history of tea varieties.</title>
        <authorList>
            <person name="Zhang W."/>
            <person name="Zhang Y."/>
            <person name="Qiu H."/>
            <person name="Guo Y."/>
            <person name="Wan H."/>
            <person name="Zhang X."/>
            <person name="Scossa F."/>
            <person name="Alseekh S."/>
            <person name="Zhang Q."/>
            <person name="Wang P."/>
            <person name="Xu L."/>
            <person name="Schmidt M.H."/>
            <person name="Jia X."/>
            <person name="Li D."/>
            <person name="Zhu A."/>
            <person name="Guo F."/>
            <person name="Chen W."/>
            <person name="Ni D."/>
            <person name="Usadel B."/>
            <person name="Fernie A.R."/>
            <person name="Wen W."/>
        </authorList>
    </citation>
    <scope>NUCLEOTIDE SEQUENCE [LARGE SCALE GENOMIC DNA]</scope>
    <source>
        <strain evidence="2">cv. G240</strain>
    </source>
</reference>
<reference evidence="1 2" key="2">
    <citation type="submission" date="2020-07" db="EMBL/GenBank/DDBJ databases">
        <title>Genome assembly of wild tea tree DASZ reveals pedigree and selection history of tea varieties.</title>
        <authorList>
            <person name="Zhang W."/>
        </authorList>
    </citation>
    <scope>NUCLEOTIDE SEQUENCE [LARGE SCALE GENOMIC DNA]</scope>
    <source>
        <strain evidence="2">cv. G240</strain>
        <tissue evidence="1">Leaf</tissue>
    </source>
</reference>
<gene>
    <name evidence="1" type="ORF">HYC85_025949</name>
</gene>
<name>A0A7J7G271_CAMSI</name>
<dbReference type="Proteomes" id="UP000593564">
    <property type="component" value="Unassembled WGS sequence"/>
</dbReference>
<proteinExistence type="predicted"/>
<keyword evidence="2" id="KW-1185">Reference proteome</keyword>
<dbReference type="EMBL" id="JACBKZ010000013">
    <property type="protein sequence ID" value="KAF5934820.1"/>
    <property type="molecule type" value="Genomic_DNA"/>
</dbReference>
<protein>
    <recommendedName>
        <fullName evidence="3">Bet v I/Major latex protein domain-containing protein</fullName>
    </recommendedName>
</protein>
<dbReference type="AlphaFoldDB" id="A0A7J7G271"/>
<dbReference type="SUPFAM" id="SSF55961">
    <property type="entry name" value="Bet v1-like"/>
    <property type="match status" value="1"/>
</dbReference>
<dbReference type="InterPro" id="IPR023393">
    <property type="entry name" value="START-like_dom_sf"/>
</dbReference>
<evidence type="ECO:0008006" key="3">
    <source>
        <dbReference type="Google" id="ProtNLM"/>
    </source>
</evidence>
<sequence>MGPTRLCKLSRHRFRLVSTRVRQDSVNCPDIDSAVSGYVTESTEKIQRVEIGRSVTYSVIGVDLRKMYDPDRVTLSFIPVEGKEREKCIAEWKAEFEQLTPATPPHKVRDAALGFLKIAIWLLPMAWSRPSASICSASVGLLVLFQ</sequence>
<organism evidence="1 2">
    <name type="scientific">Camellia sinensis</name>
    <name type="common">Tea plant</name>
    <name type="synonym">Thea sinensis</name>
    <dbReference type="NCBI Taxonomy" id="4442"/>
    <lineage>
        <taxon>Eukaryota</taxon>
        <taxon>Viridiplantae</taxon>
        <taxon>Streptophyta</taxon>
        <taxon>Embryophyta</taxon>
        <taxon>Tracheophyta</taxon>
        <taxon>Spermatophyta</taxon>
        <taxon>Magnoliopsida</taxon>
        <taxon>eudicotyledons</taxon>
        <taxon>Gunneridae</taxon>
        <taxon>Pentapetalae</taxon>
        <taxon>asterids</taxon>
        <taxon>Ericales</taxon>
        <taxon>Theaceae</taxon>
        <taxon>Camellia</taxon>
    </lineage>
</organism>
<accession>A0A7J7G271</accession>
<dbReference type="Gene3D" id="3.30.530.20">
    <property type="match status" value="1"/>
</dbReference>
<evidence type="ECO:0000313" key="1">
    <source>
        <dbReference type="EMBL" id="KAF5934820.1"/>
    </source>
</evidence>
<comment type="caution">
    <text evidence="1">The sequence shown here is derived from an EMBL/GenBank/DDBJ whole genome shotgun (WGS) entry which is preliminary data.</text>
</comment>